<evidence type="ECO:0000313" key="2">
    <source>
        <dbReference type="EMBL" id="KAJ1147936.1"/>
    </source>
</evidence>
<protein>
    <submittedName>
        <fullName evidence="2">Uncharacterized protein</fullName>
    </submittedName>
</protein>
<reference evidence="2" key="1">
    <citation type="journal article" date="2022" name="bioRxiv">
        <title>Sequencing and chromosome-scale assembly of the giantPleurodeles waltlgenome.</title>
        <authorList>
            <person name="Brown T."/>
            <person name="Elewa A."/>
            <person name="Iarovenko S."/>
            <person name="Subramanian E."/>
            <person name="Araus A.J."/>
            <person name="Petzold A."/>
            <person name="Susuki M."/>
            <person name="Suzuki K.-i.T."/>
            <person name="Hayashi T."/>
            <person name="Toyoda A."/>
            <person name="Oliveira C."/>
            <person name="Osipova E."/>
            <person name="Leigh N.D."/>
            <person name="Simon A."/>
            <person name="Yun M.H."/>
        </authorList>
    </citation>
    <scope>NUCLEOTIDE SEQUENCE</scope>
    <source>
        <strain evidence="2">20211129_DDA</strain>
        <tissue evidence="2">Liver</tissue>
    </source>
</reference>
<dbReference type="AlphaFoldDB" id="A0AAV7R553"/>
<name>A0AAV7R553_PLEWA</name>
<evidence type="ECO:0000256" key="1">
    <source>
        <dbReference type="SAM" id="MobiDB-lite"/>
    </source>
</evidence>
<feature type="compositionally biased region" description="Basic and acidic residues" evidence="1">
    <location>
        <begin position="75"/>
        <end position="90"/>
    </location>
</feature>
<dbReference type="Proteomes" id="UP001066276">
    <property type="component" value="Chromosome 5"/>
</dbReference>
<comment type="caution">
    <text evidence="2">The sequence shown here is derived from an EMBL/GenBank/DDBJ whole genome shotgun (WGS) entry which is preliminary data.</text>
</comment>
<dbReference type="EMBL" id="JANPWB010000009">
    <property type="protein sequence ID" value="KAJ1147936.1"/>
    <property type="molecule type" value="Genomic_DNA"/>
</dbReference>
<proteinExistence type="predicted"/>
<accession>A0AAV7R553</accession>
<organism evidence="2 3">
    <name type="scientific">Pleurodeles waltl</name>
    <name type="common">Iberian ribbed newt</name>
    <dbReference type="NCBI Taxonomy" id="8319"/>
    <lineage>
        <taxon>Eukaryota</taxon>
        <taxon>Metazoa</taxon>
        <taxon>Chordata</taxon>
        <taxon>Craniata</taxon>
        <taxon>Vertebrata</taxon>
        <taxon>Euteleostomi</taxon>
        <taxon>Amphibia</taxon>
        <taxon>Batrachia</taxon>
        <taxon>Caudata</taxon>
        <taxon>Salamandroidea</taxon>
        <taxon>Salamandridae</taxon>
        <taxon>Pleurodelinae</taxon>
        <taxon>Pleurodeles</taxon>
    </lineage>
</organism>
<sequence>MATARAHAPWYPGSVAVAQDGILLREALTASSTEAHRVCGTPPCTDTALATETRPPARPHLPEQQHLYSNRSAVSHREALPPPDPRDLKYSVKGTRSTKFTGKFVLVYLRMAFENTIPVYKLVKPSLDLKCV</sequence>
<evidence type="ECO:0000313" key="3">
    <source>
        <dbReference type="Proteomes" id="UP001066276"/>
    </source>
</evidence>
<feature type="region of interest" description="Disordered" evidence="1">
    <location>
        <begin position="53"/>
        <end position="91"/>
    </location>
</feature>
<gene>
    <name evidence="2" type="ORF">NDU88_000777</name>
</gene>
<keyword evidence="3" id="KW-1185">Reference proteome</keyword>